<evidence type="ECO:0000313" key="2">
    <source>
        <dbReference type="EMBL" id="SFR32101.1"/>
    </source>
</evidence>
<dbReference type="EMBL" id="FOYQ01000001">
    <property type="protein sequence ID" value="SFR32101.1"/>
    <property type="molecule type" value="Genomic_DNA"/>
</dbReference>
<dbReference type="Gene3D" id="2.60.40.1470">
    <property type="entry name" value="ApaG domain"/>
    <property type="match status" value="1"/>
</dbReference>
<keyword evidence="3" id="KW-1185">Reference proteome</keyword>
<sequence length="145" mass="16372">MGIRNYPVISQRIYVLGMITQVTKGIKISVDTSFEGTFFKNYKMHFAFGYTITIENQSKDSVQLTSRHWRIYDALNDMELLDGEGVIGKKPVIRPGETHTYSSGCLLASPIGAMKGHYNMVNFSSTEQFRVYVPTFKLSAPFALN</sequence>
<accession>A0A1I6FQ83</accession>
<feature type="domain" description="ApaG" evidence="1">
    <location>
        <begin position="20"/>
        <end position="145"/>
    </location>
</feature>
<dbReference type="PANTHER" id="PTHR14289:SF16">
    <property type="entry name" value="POLYMERASE DELTA-INTERACTING PROTEIN 2"/>
    <property type="match status" value="1"/>
</dbReference>
<reference evidence="2 3" key="1">
    <citation type="submission" date="2016-10" db="EMBL/GenBank/DDBJ databases">
        <authorList>
            <person name="de Groot N.N."/>
        </authorList>
    </citation>
    <scope>NUCLEOTIDE SEQUENCE [LARGE SCALE GENOMIC DNA]</scope>
    <source>
        <strain evidence="2 3">DSM 21019</strain>
    </source>
</reference>
<dbReference type="NCBIfam" id="NF003967">
    <property type="entry name" value="PRK05461.1"/>
    <property type="match status" value="1"/>
</dbReference>
<proteinExistence type="predicted"/>
<dbReference type="STRING" id="400055.SAMN04490243_0425"/>
<dbReference type="InterPro" id="IPR036767">
    <property type="entry name" value="ApaG_sf"/>
</dbReference>
<evidence type="ECO:0000313" key="3">
    <source>
        <dbReference type="Proteomes" id="UP000199534"/>
    </source>
</evidence>
<dbReference type="PANTHER" id="PTHR14289">
    <property type="entry name" value="F-BOX ONLY PROTEIN 3"/>
    <property type="match status" value="1"/>
</dbReference>
<dbReference type="Pfam" id="PF04379">
    <property type="entry name" value="DUF525"/>
    <property type="match status" value="1"/>
</dbReference>
<protein>
    <submittedName>
        <fullName evidence="2">ApaG protein</fullName>
    </submittedName>
</protein>
<dbReference type="GO" id="GO:0070987">
    <property type="term" value="P:error-free translesion synthesis"/>
    <property type="evidence" value="ECO:0007669"/>
    <property type="project" value="TreeGrafter"/>
</dbReference>
<name>A0A1I6FQ83_9FLAO</name>
<dbReference type="Proteomes" id="UP000199534">
    <property type="component" value="Unassembled WGS sequence"/>
</dbReference>
<dbReference type="AlphaFoldDB" id="A0A1I6FQ83"/>
<organism evidence="2 3">
    <name type="scientific">Robiginitalea myxolifaciens</name>
    <dbReference type="NCBI Taxonomy" id="400055"/>
    <lineage>
        <taxon>Bacteria</taxon>
        <taxon>Pseudomonadati</taxon>
        <taxon>Bacteroidota</taxon>
        <taxon>Flavobacteriia</taxon>
        <taxon>Flavobacteriales</taxon>
        <taxon>Flavobacteriaceae</taxon>
        <taxon>Robiginitalea</taxon>
    </lineage>
</organism>
<evidence type="ECO:0000259" key="1">
    <source>
        <dbReference type="PROSITE" id="PS51087"/>
    </source>
</evidence>
<dbReference type="PROSITE" id="PS51087">
    <property type="entry name" value="APAG"/>
    <property type="match status" value="1"/>
</dbReference>
<dbReference type="SUPFAM" id="SSF110069">
    <property type="entry name" value="ApaG-like"/>
    <property type="match status" value="1"/>
</dbReference>
<gene>
    <name evidence="2" type="ORF">SAMN04490243_0425</name>
</gene>
<dbReference type="InterPro" id="IPR007474">
    <property type="entry name" value="ApaG_domain"/>
</dbReference>